<protein>
    <submittedName>
        <fullName evidence="2">Uncharacterized protein</fullName>
    </submittedName>
</protein>
<dbReference type="EMBL" id="JALJOR010000001">
    <property type="protein sequence ID" value="KAK9829003.1"/>
    <property type="molecule type" value="Genomic_DNA"/>
</dbReference>
<dbReference type="Proteomes" id="UP001489004">
    <property type="component" value="Unassembled WGS sequence"/>
</dbReference>
<evidence type="ECO:0000313" key="3">
    <source>
        <dbReference type="Proteomes" id="UP001489004"/>
    </source>
</evidence>
<proteinExistence type="predicted"/>
<accession>A0AAW1R5T2</accession>
<name>A0AAW1R5T2_9CHLO</name>
<dbReference type="AlphaFoldDB" id="A0AAW1R5T2"/>
<comment type="caution">
    <text evidence="2">The sequence shown here is derived from an EMBL/GenBank/DDBJ whole genome shotgun (WGS) entry which is preliminary data.</text>
</comment>
<evidence type="ECO:0000256" key="1">
    <source>
        <dbReference type="SAM" id="MobiDB-lite"/>
    </source>
</evidence>
<feature type="compositionally biased region" description="Polar residues" evidence="1">
    <location>
        <begin position="7"/>
        <end position="19"/>
    </location>
</feature>
<evidence type="ECO:0000313" key="2">
    <source>
        <dbReference type="EMBL" id="KAK9829003.1"/>
    </source>
</evidence>
<feature type="region of interest" description="Disordered" evidence="1">
    <location>
        <begin position="1"/>
        <end position="23"/>
    </location>
</feature>
<gene>
    <name evidence="2" type="ORF">WJX72_003364</name>
</gene>
<keyword evidence="3" id="KW-1185">Reference proteome</keyword>
<organism evidence="2 3">
    <name type="scientific">[Myrmecia] bisecta</name>
    <dbReference type="NCBI Taxonomy" id="41462"/>
    <lineage>
        <taxon>Eukaryota</taxon>
        <taxon>Viridiplantae</taxon>
        <taxon>Chlorophyta</taxon>
        <taxon>core chlorophytes</taxon>
        <taxon>Trebouxiophyceae</taxon>
        <taxon>Trebouxiales</taxon>
        <taxon>Trebouxiaceae</taxon>
        <taxon>Myrmecia</taxon>
    </lineage>
</organism>
<reference evidence="2 3" key="1">
    <citation type="journal article" date="2024" name="Nat. Commun.">
        <title>Phylogenomics reveals the evolutionary origins of lichenization in chlorophyte algae.</title>
        <authorList>
            <person name="Puginier C."/>
            <person name="Libourel C."/>
            <person name="Otte J."/>
            <person name="Skaloud P."/>
            <person name="Haon M."/>
            <person name="Grisel S."/>
            <person name="Petersen M."/>
            <person name="Berrin J.G."/>
            <person name="Delaux P.M."/>
            <person name="Dal Grande F."/>
            <person name="Keller J."/>
        </authorList>
    </citation>
    <scope>NUCLEOTIDE SEQUENCE [LARGE SCALE GENOMIC DNA]</scope>
    <source>
        <strain evidence="2 3">SAG 2043</strain>
    </source>
</reference>
<sequence>MYGQGLLPTTQVDGTQTALHESKRVSRDAAGTWDGLLSYREFYRGFNGLLKQRNPAQVAAIRSYCSHASFADFSKPGDLPDTQLLRFIPHMEALVWLNYAFKALSCCEVASRPGVPFDWCRKHVCNRLACPISQAHLATQRASKPHIRLAFEAFAGVKLRMCSGCSQAWYCARQSARKRVFPYCLLLFIDAAALGA</sequence>